<evidence type="ECO:0000313" key="1">
    <source>
        <dbReference type="EMBL" id="MDU0200169.1"/>
    </source>
</evidence>
<dbReference type="RefSeq" id="WP_315949541.1">
    <property type="nucleotide sequence ID" value="NZ_JAWCUD010000001.1"/>
</dbReference>
<reference evidence="1 2" key="1">
    <citation type="submission" date="2023-10" db="EMBL/GenBank/DDBJ databases">
        <title>Paenibacillus strain PFR10 Genome sequencing and assembly.</title>
        <authorList>
            <person name="Kim I."/>
        </authorList>
    </citation>
    <scope>NUCLEOTIDE SEQUENCE [LARGE SCALE GENOMIC DNA]</scope>
    <source>
        <strain evidence="1 2">PFR10</strain>
    </source>
</reference>
<sequence length="91" mass="9867">MEQWDVGIAQMFKPQQNIQAVSLGSILSVEPLAVQLGDYMLDDGHIALSSRINDLIVAEKLQAGDSVVLLTADFQQFYAMDKIGGGLLDSN</sequence>
<accession>A0ABU3R7Y5</accession>
<dbReference type="Proteomes" id="UP001260980">
    <property type="component" value="Unassembled WGS sequence"/>
</dbReference>
<organism evidence="1 2">
    <name type="scientific">Paenibacillus violae</name>
    <dbReference type="NCBI Taxonomy" id="3077234"/>
    <lineage>
        <taxon>Bacteria</taxon>
        <taxon>Bacillati</taxon>
        <taxon>Bacillota</taxon>
        <taxon>Bacilli</taxon>
        <taxon>Bacillales</taxon>
        <taxon>Paenibacillaceae</taxon>
        <taxon>Paenibacillus</taxon>
    </lineage>
</organism>
<keyword evidence="2" id="KW-1185">Reference proteome</keyword>
<comment type="caution">
    <text evidence="1">The sequence shown here is derived from an EMBL/GenBank/DDBJ whole genome shotgun (WGS) entry which is preliminary data.</text>
</comment>
<gene>
    <name evidence="1" type="ORF">RQP52_03655</name>
</gene>
<proteinExistence type="predicted"/>
<protein>
    <submittedName>
        <fullName evidence="1">Uncharacterized protein</fullName>
    </submittedName>
</protein>
<dbReference type="EMBL" id="JAWCUD010000001">
    <property type="protein sequence ID" value="MDU0200169.1"/>
    <property type="molecule type" value="Genomic_DNA"/>
</dbReference>
<evidence type="ECO:0000313" key="2">
    <source>
        <dbReference type="Proteomes" id="UP001260980"/>
    </source>
</evidence>
<name>A0ABU3R7Y5_9BACL</name>